<accession>A0A165SWJ1</accession>
<sequence length="387" mass="42855">MVAASREQRAGICVSINASVKLLAEKYKESRASVLISTSEITGNIQLFVMKLTHTALSQLPTVLPATQAINSWTGANNYYVHTLPTNEQEELFQGMSDAGMKVLCTWVTGQSSGQRNSDNKDVNELEHAGLGKYDDTVLDLLDQTMLIAHNYGVKLLIGMYSGKSPYLELITRGWLLHQSDYPRGFNNRITHILNTHKHKTLGKPWSELGEYIFGFEAQNEPMIFDQNFYHSHLNWICDTAKQIRGNVGNKDILIFTGGSSGKASVQLTFFSSDCAIDVVAIHDYNDDFDSFMPSAVSQAMAADKKLIVEEWGSLFSSSDSSRQANLQGNVEKINKYGVPWLYCMICSQDQNYEIEVNGADWQALKSHAQSTSGVTGAFDFSAALAT</sequence>
<evidence type="ECO:0000313" key="2">
    <source>
        <dbReference type="Proteomes" id="UP000076761"/>
    </source>
</evidence>
<dbReference type="Gene3D" id="3.20.20.80">
    <property type="entry name" value="Glycosidases"/>
    <property type="match status" value="1"/>
</dbReference>
<dbReference type="EMBL" id="KV425570">
    <property type="protein sequence ID" value="KZT25785.1"/>
    <property type="molecule type" value="Genomic_DNA"/>
</dbReference>
<dbReference type="InterPro" id="IPR017853">
    <property type="entry name" value="GH"/>
</dbReference>
<organism evidence="1 2">
    <name type="scientific">Neolentinus lepideus HHB14362 ss-1</name>
    <dbReference type="NCBI Taxonomy" id="1314782"/>
    <lineage>
        <taxon>Eukaryota</taxon>
        <taxon>Fungi</taxon>
        <taxon>Dikarya</taxon>
        <taxon>Basidiomycota</taxon>
        <taxon>Agaricomycotina</taxon>
        <taxon>Agaricomycetes</taxon>
        <taxon>Gloeophyllales</taxon>
        <taxon>Gloeophyllaceae</taxon>
        <taxon>Neolentinus</taxon>
    </lineage>
</organism>
<name>A0A165SWJ1_9AGAM</name>
<dbReference type="AlphaFoldDB" id="A0A165SWJ1"/>
<dbReference type="GO" id="GO:0016787">
    <property type="term" value="F:hydrolase activity"/>
    <property type="evidence" value="ECO:0007669"/>
    <property type="project" value="UniProtKB-KW"/>
</dbReference>
<gene>
    <name evidence="1" type="ORF">NEOLEDRAFT_1241633</name>
</gene>
<protein>
    <submittedName>
        <fullName evidence="1">Glycoside hydrolase family 5 protein</fullName>
    </submittedName>
</protein>
<dbReference type="SUPFAM" id="SSF51445">
    <property type="entry name" value="(Trans)glycosidases"/>
    <property type="match status" value="1"/>
</dbReference>
<dbReference type="InParanoid" id="A0A165SWJ1"/>
<evidence type="ECO:0000313" key="1">
    <source>
        <dbReference type="EMBL" id="KZT25785.1"/>
    </source>
</evidence>
<dbReference type="STRING" id="1314782.A0A165SWJ1"/>
<reference evidence="1 2" key="1">
    <citation type="journal article" date="2016" name="Mol. Biol. Evol.">
        <title>Comparative Genomics of Early-Diverging Mushroom-Forming Fungi Provides Insights into the Origins of Lignocellulose Decay Capabilities.</title>
        <authorList>
            <person name="Nagy L.G."/>
            <person name="Riley R."/>
            <person name="Tritt A."/>
            <person name="Adam C."/>
            <person name="Daum C."/>
            <person name="Floudas D."/>
            <person name="Sun H."/>
            <person name="Yadav J.S."/>
            <person name="Pangilinan J."/>
            <person name="Larsson K.H."/>
            <person name="Matsuura K."/>
            <person name="Barry K."/>
            <person name="Labutti K."/>
            <person name="Kuo R."/>
            <person name="Ohm R.A."/>
            <person name="Bhattacharya S.S."/>
            <person name="Shirouzu T."/>
            <person name="Yoshinaga Y."/>
            <person name="Martin F.M."/>
            <person name="Grigoriev I.V."/>
            <person name="Hibbett D.S."/>
        </authorList>
    </citation>
    <scope>NUCLEOTIDE SEQUENCE [LARGE SCALE GENOMIC DNA]</scope>
    <source>
        <strain evidence="1 2">HHB14362 ss-1</strain>
    </source>
</reference>
<keyword evidence="1" id="KW-0378">Hydrolase</keyword>
<proteinExistence type="predicted"/>
<keyword evidence="2" id="KW-1185">Reference proteome</keyword>
<dbReference type="OrthoDB" id="428177at2759"/>
<dbReference type="Proteomes" id="UP000076761">
    <property type="component" value="Unassembled WGS sequence"/>
</dbReference>